<gene>
    <name evidence="2" type="ORF">CAEBREN_20944</name>
</gene>
<feature type="region of interest" description="Disordered" evidence="1">
    <location>
        <begin position="417"/>
        <end position="482"/>
    </location>
</feature>
<evidence type="ECO:0000256" key="1">
    <source>
        <dbReference type="SAM" id="MobiDB-lite"/>
    </source>
</evidence>
<feature type="compositionally biased region" description="Low complexity" evidence="1">
    <location>
        <begin position="506"/>
        <end position="522"/>
    </location>
</feature>
<protein>
    <submittedName>
        <fullName evidence="2">Uncharacterized protein</fullName>
    </submittedName>
</protein>
<reference evidence="3" key="1">
    <citation type="submission" date="2011-07" db="EMBL/GenBank/DDBJ databases">
        <authorList>
            <consortium name="Caenorhabditis brenneri Sequencing and Analysis Consortium"/>
            <person name="Wilson R.K."/>
        </authorList>
    </citation>
    <scope>NUCLEOTIDE SEQUENCE [LARGE SCALE GENOMIC DNA]</scope>
    <source>
        <strain evidence="3">PB2801</strain>
    </source>
</reference>
<evidence type="ECO:0000313" key="3">
    <source>
        <dbReference type="Proteomes" id="UP000008068"/>
    </source>
</evidence>
<sequence length="720" mass="79860">MTRMMLAIEGLEDKLNVSTKEFYKSPAKWEILKEKAERVYNSKNENGATLGAAWFNNQAKYRFKIPIFHDEQLQIEELLNLDSVADQETIGDFIDHIGTEKINRINFLKLLRSAAGVYSNIIEYSVPIYLLMAMLLFPVRQLLMNNDPKDFVVSLKSLFQEPPFLSYNTDPAKNLYKRDPTVNSGVSDNDSGSLLPDEAEIVLCFLKKPFYMHRGRYKLFTKSINNELKCKASNIKTKLEKFVQKLHTSSHDSLFLVSGEECKIDLLKLPEIRVWLTTTYYTSMEKVYGMKLSFDRNQNRTFIVKLFCTGFESLTTWEMGIKILKGLFPLRVNTAGSSIPGAPQMMSPNIHLSSYRNPHSPSLYCMPMSSGATNQQSSSNGPYINFGHNPGNNLRVSPRTGSPMTIDSMNHVRYHPNGNSIYGSPNGGDGSSAHFLTPSNPASSESALWTPPMIGNDSFNNPNVTDGCPGHAPASSQFGSWTPSNLFADQIEIPAHHQMDGRRNSDSSSGSDGSSAHSPMSSIQTLSQSGDWSPPNHFGNDAFDNRNVSDVYPGQASAPSHFNSENSDTDSMICEECKKAMELLSSHSAGCYQDHTINSINPADDFSSFQSSSAPINPSDSMSEFDFLHSDASHGNFHSPPAPLPMDNIPGPSHSALYSSDVPLSPPMYLVPRDSNAPRYQLVPVGPAPADPENHQAEDVNQFPIDGDINYNGNDYFLNW</sequence>
<keyword evidence="3" id="KW-1185">Reference proteome</keyword>
<feature type="compositionally biased region" description="Polar residues" evidence="1">
    <location>
        <begin position="437"/>
        <end position="447"/>
    </location>
</feature>
<proteinExistence type="predicted"/>
<feature type="compositionally biased region" description="Polar residues" evidence="1">
    <location>
        <begin position="557"/>
        <end position="568"/>
    </location>
</feature>
<dbReference type="HOGENOM" id="CLU_384147_0_0_1"/>
<dbReference type="InParanoid" id="G0MQW6"/>
<dbReference type="AlphaFoldDB" id="G0MQW6"/>
<accession>G0MQW6</accession>
<feature type="region of interest" description="Disordered" evidence="1">
    <location>
        <begin position="498"/>
        <end position="568"/>
    </location>
</feature>
<evidence type="ECO:0000313" key="2">
    <source>
        <dbReference type="EMBL" id="EGT41488.1"/>
    </source>
</evidence>
<dbReference type="EMBL" id="GL379807">
    <property type="protein sequence ID" value="EGT41488.1"/>
    <property type="molecule type" value="Genomic_DNA"/>
</dbReference>
<dbReference type="Proteomes" id="UP000008068">
    <property type="component" value="Unassembled WGS sequence"/>
</dbReference>
<organism evidence="3">
    <name type="scientific">Caenorhabditis brenneri</name>
    <name type="common">Nematode worm</name>
    <dbReference type="NCBI Taxonomy" id="135651"/>
    <lineage>
        <taxon>Eukaryota</taxon>
        <taxon>Metazoa</taxon>
        <taxon>Ecdysozoa</taxon>
        <taxon>Nematoda</taxon>
        <taxon>Chromadorea</taxon>
        <taxon>Rhabditida</taxon>
        <taxon>Rhabditina</taxon>
        <taxon>Rhabditomorpha</taxon>
        <taxon>Rhabditoidea</taxon>
        <taxon>Rhabditidae</taxon>
        <taxon>Peloderinae</taxon>
        <taxon>Caenorhabditis</taxon>
    </lineage>
</organism>
<name>G0MQW6_CAEBE</name>